<dbReference type="Pfam" id="PF26334">
    <property type="entry name" value="Gtf3_N"/>
    <property type="match status" value="1"/>
</dbReference>
<dbReference type="EMBL" id="AB924578">
    <property type="protein sequence ID" value="BAT23761.1"/>
    <property type="molecule type" value="Genomic_DNA"/>
</dbReference>
<dbReference type="GO" id="GO:0016740">
    <property type="term" value="F:transferase activity"/>
    <property type="evidence" value="ECO:0007669"/>
    <property type="project" value="UniProtKB-KW"/>
</dbReference>
<proteinExistence type="predicted"/>
<accession>A0A0N7KWC8</accession>
<feature type="domain" description="Glucosyltransferase 3-like N-terminal" evidence="2">
    <location>
        <begin position="8"/>
        <end position="150"/>
    </location>
</feature>
<reference evidence="4" key="2">
    <citation type="journal article" date="2015" name="Sci. Rep.">
        <title>Genetic analysis of capsular polysaccharide synthesis gene clusters in 79 capsular types of Klebsiella spp.</title>
        <authorList>
            <person name="Pan Y.J."/>
            <person name="Lin T.L."/>
            <person name="Chen C.T."/>
            <person name="Chen Y.Y."/>
            <person name="Hsieh P.F."/>
            <person name="Hsu C.R."/>
            <person name="Wu M.C."/>
            <person name="Wang J.T."/>
        </authorList>
    </citation>
    <scope>NUCLEOTIDE SEQUENCE</scope>
    <source>
        <strain evidence="4">6177</strain>
    </source>
</reference>
<reference evidence="4" key="1">
    <citation type="submission" date="2014-04" db="EMBL/GenBank/DDBJ databases">
        <authorList>
            <person name="Harrison E."/>
        </authorList>
    </citation>
    <scope>NUCLEOTIDE SEQUENCE</scope>
    <source>
        <strain evidence="4">6177</strain>
    </source>
</reference>
<name>A0A0N7KWC8_9ENTR</name>
<gene>
    <name evidence="4" type="primary">wclM</name>
</gene>
<evidence type="ECO:0000259" key="3">
    <source>
        <dbReference type="Pfam" id="PF26337"/>
    </source>
</evidence>
<dbReference type="AlphaFoldDB" id="A0A0N7KWC8"/>
<evidence type="ECO:0000256" key="1">
    <source>
        <dbReference type="ARBA" id="ARBA00022679"/>
    </source>
</evidence>
<evidence type="ECO:0000313" key="4">
    <source>
        <dbReference type="EMBL" id="BAT23761.1"/>
    </source>
</evidence>
<dbReference type="InterPro" id="IPR058592">
    <property type="entry name" value="Gtf3_C"/>
</dbReference>
<protein>
    <submittedName>
        <fullName evidence="4">Beta-1,6-galactofuranosyltransferase</fullName>
    </submittedName>
</protein>
<dbReference type="Pfam" id="PF26337">
    <property type="entry name" value="Gtf3_C"/>
    <property type="match status" value="1"/>
</dbReference>
<feature type="domain" description="Glucosyltransferase 3-like C-terminal" evidence="3">
    <location>
        <begin position="176"/>
        <end position="338"/>
    </location>
</feature>
<dbReference type="PIRSF" id="PIRSF007023">
    <property type="entry name" value="UDP-Galf_transf"/>
    <property type="match status" value="1"/>
</dbReference>
<evidence type="ECO:0000259" key="2">
    <source>
        <dbReference type="Pfam" id="PF26334"/>
    </source>
</evidence>
<dbReference type="InterPro" id="IPR058591">
    <property type="entry name" value="Gtf3_N"/>
</dbReference>
<dbReference type="Gene3D" id="3.40.50.2000">
    <property type="entry name" value="Glycogen Phosphorylase B"/>
    <property type="match status" value="2"/>
</dbReference>
<keyword evidence="1 4" id="KW-0808">Transferase</keyword>
<organism evidence="4">
    <name type="scientific">Klebsiella sp. 6177</name>
    <dbReference type="NCBI Taxonomy" id="1497816"/>
    <lineage>
        <taxon>Bacteria</taxon>
        <taxon>Pseudomonadati</taxon>
        <taxon>Pseudomonadota</taxon>
        <taxon>Gammaproteobacteria</taxon>
        <taxon>Enterobacterales</taxon>
        <taxon>Enterobacteriaceae</taxon>
        <taxon>Klebsiella/Raoultella group</taxon>
        <taxon>Klebsiella</taxon>
    </lineage>
</organism>
<sequence>MHKTKYYFLNELNFQGRNAGFKARIDTLFVFDHHPDVEVVNIPLWGGGWSRAKKLGSFLNFLLLKVKQNDVVFIQYPFPKPFIDIIIFIVKYRKIKLCLLIHDVDILRGQKHNKDFKNLSNAHYLISHNKIMSAQLQTIGINTHKVNLEIFDYILNANALRLEDIKERNNFGVNNIIYCGNLDSNKSGFIYSWNKCKANRIVYGVNADSDINENNDYRGSFDSNNPPEINDSGRSYGLVWDGDSTKECSGSFGEYLKFNNPHKTSLYLAMGLPIVAWKDAAISKFIEEKGVGLVVDGLDHLDKELELITDEQYTHMIRNVYKERSKLISGQYLHEAIDHVLSLSTNTINKQ</sequence>